<feature type="domain" description="Ubiquitin-like" evidence="8">
    <location>
        <begin position="9"/>
        <end position="70"/>
    </location>
</feature>
<accession>A0A914B2H5</accession>
<evidence type="ECO:0000256" key="1">
    <source>
        <dbReference type="ARBA" id="ARBA00004370"/>
    </source>
</evidence>
<dbReference type="CTD" id="64224"/>
<sequence>MEQLAGNPVTLLIKAPNQKLGDQTVQCFLDWSVQKLKNHLANVYPSKPNEKNQRIIYSGKLLKDNLLLKDVLRLDDKTLQQHTVHLVCSPSPEDLIQSFKPSPVTRQSNPSPSFSPTPSTVPGGSMASTSTEGGTTTPVTAHRRQSTPVEPALPATGGLRHRTVSTPSFSNFYPYSYGNYPMQYGPRGNQPGYMAANHQQQAMWMQQMYAQQMAQYMQYSTQFQAGGAGLNANLPPAHAPVVVPPPQVPDQPGVGVVNPPVAPNVAGPDQNVRMNAGLGPAVDDDDDENVNRDWLDWIYTFCRFSVMLSLVYFYSSLSRFLMVVGFMIFMYLYQKRWFRLQRTPVARERLEDNGNVEQEDREPDNSNQEQPQQDESSERESSTESQEERETDSDSAERPPAPPEPPKPGVLTIAWVFLSTFFTSLFPQDPNVAAAN</sequence>
<dbReference type="Proteomes" id="UP000887568">
    <property type="component" value="Unplaced"/>
</dbReference>
<dbReference type="GO" id="GO:0016020">
    <property type="term" value="C:membrane"/>
    <property type="evidence" value="ECO:0007669"/>
    <property type="project" value="UniProtKB-SubCell"/>
</dbReference>
<dbReference type="PROSITE" id="PS50053">
    <property type="entry name" value="UBIQUITIN_2"/>
    <property type="match status" value="1"/>
</dbReference>
<evidence type="ECO:0000256" key="2">
    <source>
        <dbReference type="ARBA" id="ARBA00022692"/>
    </source>
</evidence>
<name>A0A914B2H5_PATMI</name>
<dbReference type="OMA" id="YMQLMAA"/>
<dbReference type="CDD" id="cd01790">
    <property type="entry name" value="Ubl_HERP"/>
    <property type="match status" value="1"/>
</dbReference>
<feature type="compositionally biased region" description="Low complexity" evidence="6">
    <location>
        <begin position="110"/>
        <end position="140"/>
    </location>
</feature>
<dbReference type="FunFam" id="3.10.20.90:FF:000046">
    <property type="entry name" value="Homocysteine-responsive endoplasmic reticulum-resident ubiquitin-like domain member 2 protein"/>
    <property type="match status" value="1"/>
</dbReference>
<evidence type="ECO:0000256" key="5">
    <source>
        <dbReference type="ARBA" id="ARBA00023230"/>
    </source>
</evidence>
<dbReference type="RefSeq" id="XP_038070000.1">
    <property type="nucleotide sequence ID" value="XM_038214072.1"/>
</dbReference>
<dbReference type="InterPro" id="IPR039751">
    <property type="entry name" value="HERPUD1/2"/>
</dbReference>
<evidence type="ECO:0000313" key="10">
    <source>
        <dbReference type="Proteomes" id="UP000887568"/>
    </source>
</evidence>
<dbReference type="PANTHER" id="PTHR12943">
    <property type="entry name" value="HOMOCYSTEINE-RESPONSIVE ENDOPLASMIC RETICULUM-RESIDENT UNIQUITIN-LIKE DOMAIN HERPUD PROTEIN FAMILY MEMBER"/>
    <property type="match status" value="1"/>
</dbReference>
<dbReference type="InterPro" id="IPR000626">
    <property type="entry name" value="Ubiquitin-like_dom"/>
</dbReference>
<feature type="region of interest" description="Disordered" evidence="6">
    <location>
        <begin position="97"/>
        <end position="161"/>
    </location>
</feature>
<evidence type="ECO:0000256" key="3">
    <source>
        <dbReference type="ARBA" id="ARBA00022989"/>
    </source>
</evidence>
<feature type="compositionally biased region" description="Low complexity" evidence="6">
    <location>
        <begin position="365"/>
        <end position="374"/>
    </location>
</feature>
<evidence type="ECO:0000259" key="8">
    <source>
        <dbReference type="PROSITE" id="PS50053"/>
    </source>
</evidence>
<keyword evidence="10" id="KW-1185">Reference proteome</keyword>
<dbReference type="PANTHER" id="PTHR12943:SF27">
    <property type="entry name" value="HOMOCYSTEINE-INDUCED ENDOPLASMIC RETICULUM PROTEIN, ISOFORM A"/>
    <property type="match status" value="1"/>
</dbReference>
<dbReference type="GO" id="GO:0030968">
    <property type="term" value="P:endoplasmic reticulum unfolded protein response"/>
    <property type="evidence" value="ECO:0007669"/>
    <property type="project" value="TreeGrafter"/>
</dbReference>
<dbReference type="Gene3D" id="3.10.20.90">
    <property type="entry name" value="Phosphatidylinositol 3-kinase Catalytic Subunit, Chain A, domain 1"/>
    <property type="match status" value="1"/>
</dbReference>
<dbReference type="RefSeq" id="XP_038069999.1">
    <property type="nucleotide sequence ID" value="XM_038214071.1"/>
</dbReference>
<evidence type="ECO:0000256" key="7">
    <source>
        <dbReference type="SAM" id="Phobius"/>
    </source>
</evidence>
<feature type="compositionally biased region" description="Pro residues" evidence="6">
    <location>
        <begin position="399"/>
        <end position="408"/>
    </location>
</feature>
<evidence type="ECO:0000256" key="4">
    <source>
        <dbReference type="ARBA" id="ARBA00023136"/>
    </source>
</evidence>
<dbReference type="EnsemblMetazoa" id="XM_038214071.1">
    <property type="protein sequence ID" value="XP_038069999.1"/>
    <property type="gene ID" value="LOC119739221"/>
</dbReference>
<keyword evidence="2 7" id="KW-0812">Transmembrane</keyword>
<reference evidence="9" key="1">
    <citation type="submission" date="2022-11" db="UniProtKB">
        <authorList>
            <consortium name="EnsemblMetazoa"/>
        </authorList>
    </citation>
    <scope>IDENTIFICATION</scope>
</reference>
<evidence type="ECO:0000313" key="9">
    <source>
        <dbReference type="EnsemblMetazoa" id="XP_038069999.1"/>
    </source>
</evidence>
<dbReference type="AlphaFoldDB" id="A0A914B2H5"/>
<evidence type="ECO:0000256" key="6">
    <source>
        <dbReference type="SAM" id="MobiDB-lite"/>
    </source>
</evidence>
<dbReference type="GeneID" id="119739221"/>
<feature type="compositionally biased region" description="Basic and acidic residues" evidence="6">
    <location>
        <begin position="376"/>
        <end position="388"/>
    </location>
</feature>
<feature type="transmembrane region" description="Helical" evidence="7">
    <location>
        <begin position="311"/>
        <end position="333"/>
    </location>
</feature>
<dbReference type="InterPro" id="IPR029071">
    <property type="entry name" value="Ubiquitin-like_domsf"/>
</dbReference>
<dbReference type="EnsemblMetazoa" id="XM_038214072.1">
    <property type="protein sequence ID" value="XP_038070000.1"/>
    <property type="gene ID" value="LOC119739221"/>
</dbReference>
<keyword evidence="3 7" id="KW-1133">Transmembrane helix</keyword>
<proteinExistence type="predicted"/>
<dbReference type="Pfam" id="PF00240">
    <property type="entry name" value="ubiquitin"/>
    <property type="match status" value="1"/>
</dbReference>
<dbReference type="SMART" id="SM00213">
    <property type="entry name" value="UBQ"/>
    <property type="match status" value="1"/>
</dbReference>
<keyword evidence="4 7" id="KW-0472">Membrane</keyword>
<protein>
    <recommendedName>
        <fullName evidence="8">Ubiquitin-like domain-containing protein</fullName>
    </recommendedName>
</protein>
<dbReference type="SUPFAM" id="SSF54236">
    <property type="entry name" value="Ubiquitin-like"/>
    <property type="match status" value="1"/>
</dbReference>
<dbReference type="OrthoDB" id="21589at2759"/>
<organism evidence="9 10">
    <name type="scientific">Patiria miniata</name>
    <name type="common">Bat star</name>
    <name type="synonym">Asterina miniata</name>
    <dbReference type="NCBI Taxonomy" id="46514"/>
    <lineage>
        <taxon>Eukaryota</taxon>
        <taxon>Metazoa</taxon>
        <taxon>Echinodermata</taxon>
        <taxon>Eleutherozoa</taxon>
        <taxon>Asterozoa</taxon>
        <taxon>Asteroidea</taxon>
        <taxon>Valvatacea</taxon>
        <taxon>Valvatida</taxon>
        <taxon>Asterinidae</taxon>
        <taxon>Patiria</taxon>
    </lineage>
</organism>
<keyword evidence="5" id="KW-0834">Unfolded protein response</keyword>
<comment type="subcellular location">
    <subcellularLocation>
        <location evidence="1">Membrane</location>
    </subcellularLocation>
</comment>
<feature type="region of interest" description="Disordered" evidence="6">
    <location>
        <begin position="349"/>
        <end position="409"/>
    </location>
</feature>